<accession>A0ACC0A1T3</accession>
<evidence type="ECO:0000313" key="2">
    <source>
        <dbReference type="Proteomes" id="UP001060085"/>
    </source>
</evidence>
<sequence>MDPGRSSQNHIPIILGCPFLATADATINCRIGVMDVSVMNMRIRLNIFKTSSQPSIEDNSDCYFVDLNDELIEETLPLICSKDYTFIEKENLISLKMLPALLHLKTLLGL</sequence>
<dbReference type="Proteomes" id="UP001060085">
    <property type="component" value="Linkage Group LG07"/>
</dbReference>
<name>A0ACC0A1T3_CATRO</name>
<proteinExistence type="predicted"/>
<reference evidence="2" key="1">
    <citation type="journal article" date="2023" name="Nat. Plants">
        <title>Single-cell RNA sequencing provides a high-resolution roadmap for understanding the multicellular compartmentation of specialized metabolism.</title>
        <authorList>
            <person name="Sun S."/>
            <person name="Shen X."/>
            <person name="Li Y."/>
            <person name="Li Y."/>
            <person name="Wang S."/>
            <person name="Li R."/>
            <person name="Zhang H."/>
            <person name="Shen G."/>
            <person name="Guo B."/>
            <person name="Wei J."/>
            <person name="Xu J."/>
            <person name="St-Pierre B."/>
            <person name="Chen S."/>
            <person name="Sun C."/>
        </authorList>
    </citation>
    <scope>NUCLEOTIDE SEQUENCE [LARGE SCALE GENOMIC DNA]</scope>
</reference>
<evidence type="ECO:0000313" key="1">
    <source>
        <dbReference type="EMBL" id="KAI5654544.1"/>
    </source>
</evidence>
<keyword evidence="2" id="KW-1185">Reference proteome</keyword>
<organism evidence="1 2">
    <name type="scientific">Catharanthus roseus</name>
    <name type="common">Madagascar periwinkle</name>
    <name type="synonym">Vinca rosea</name>
    <dbReference type="NCBI Taxonomy" id="4058"/>
    <lineage>
        <taxon>Eukaryota</taxon>
        <taxon>Viridiplantae</taxon>
        <taxon>Streptophyta</taxon>
        <taxon>Embryophyta</taxon>
        <taxon>Tracheophyta</taxon>
        <taxon>Spermatophyta</taxon>
        <taxon>Magnoliopsida</taxon>
        <taxon>eudicotyledons</taxon>
        <taxon>Gunneridae</taxon>
        <taxon>Pentapetalae</taxon>
        <taxon>asterids</taxon>
        <taxon>lamiids</taxon>
        <taxon>Gentianales</taxon>
        <taxon>Apocynaceae</taxon>
        <taxon>Rauvolfioideae</taxon>
        <taxon>Vinceae</taxon>
        <taxon>Catharanthinae</taxon>
        <taxon>Catharanthus</taxon>
    </lineage>
</organism>
<gene>
    <name evidence="1" type="ORF">M9H77_31731</name>
</gene>
<dbReference type="EMBL" id="CM044707">
    <property type="protein sequence ID" value="KAI5654544.1"/>
    <property type="molecule type" value="Genomic_DNA"/>
</dbReference>
<comment type="caution">
    <text evidence="1">The sequence shown here is derived from an EMBL/GenBank/DDBJ whole genome shotgun (WGS) entry which is preliminary data.</text>
</comment>
<protein>
    <submittedName>
        <fullName evidence="1">Uncharacterized protein</fullName>
    </submittedName>
</protein>